<accession>A0A8T2KQK8</accession>
<evidence type="ECO:0000256" key="2">
    <source>
        <dbReference type="ARBA" id="ARBA00022475"/>
    </source>
</evidence>
<evidence type="ECO:0000256" key="1">
    <source>
        <dbReference type="ARBA" id="ARBA00004651"/>
    </source>
</evidence>
<evidence type="ECO:0000256" key="8">
    <source>
        <dbReference type="ARBA" id="ARBA00023224"/>
    </source>
</evidence>
<evidence type="ECO:0000256" key="9">
    <source>
        <dbReference type="RuleBase" id="RU000688"/>
    </source>
</evidence>
<reference evidence="12 13" key="1">
    <citation type="submission" date="2021-07" db="EMBL/GenBank/DDBJ databases">
        <authorList>
            <person name="Imarazene B."/>
            <person name="Zahm M."/>
            <person name="Klopp C."/>
            <person name="Cabau C."/>
            <person name="Beille S."/>
            <person name="Jouanno E."/>
            <person name="Castinel A."/>
            <person name="Lluch J."/>
            <person name="Gil L."/>
            <person name="Kuchtly C."/>
            <person name="Lopez Roques C."/>
            <person name="Donnadieu C."/>
            <person name="Parrinello H."/>
            <person name="Journot L."/>
            <person name="Du K."/>
            <person name="Schartl M."/>
            <person name="Retaux S."/>
            <person name="Guiguen Y."/>
        </authorList>
    </citation>
    <scope>NUCLEOTIDE SEQUENCE [LARGE SCALE GENOMIC DNA]</scope>
    <source>
        <strain evidence="12">Pach_M1</strain>
        <tissue evidence="12">Testis</tissue>
    </source>
</reference>
<evidence type="ECO:0000256" key="10">
    <source>
        <dbReference type="SAM" id="Phobius"/>
    </source>
</evidence>
<evidence type="ECO:0000256" key="6">
    <source>
        <dbReference type="ARBA" id="ARBA00023136"/>
    </source>
</evidence>
<keyword evidence="5 9" id="KW-0297">G-protein coupled receptor</keyword>
<evidence type="ECO:0000256" key="5">
    <source>
        <dbReference type="ARBA" id="ARBA00023040"/>
    </source>
</evidence>
<keyword evidence="2" id="KW-1003">Cell membrane</keyword>
<comment type="caution">
    <text evidence="12">The sequence shown here is derived from an EMBL/GenBank/DDBJ whole genome shotgun (WGS) entry which is preliminary data.</text>
</comment>
<dbReference type="GO" id="GO:0005886">
    <property type="term" value="C:plasma membrane"/>
    <property type="evidence" value="ECO:0007669"/>
    <property type="project" value="UniProtKB-SubCell"/>
</dbReference>
<comment type="subcellular location">
    <subcellularLocation>
        <location evidence="1">Cell membrane</location>
        <topology evidence="1">Multi-pass membrane protein</topology>
    </subcellularLocation>
</comment>
<sequence length="358" mass="40151">MNISVSTTATLFTLEDNNSSKSYEASCPPEAQHVSLTVLLCLVYLIGLLLNGYSLWVFTCKMAKWRTGTVLQFNLAVSDAIASPATPLMAAYFAKGSKWEFGRFACQLKIALVSAHFYGSIIFLTLISIHRYVMVVHIKRASPMKRKSFVKKLCFGVWCFLLVKAIVYGVVLPVTAENGHMQCLSIHQKDLTDAYFVINFMLFILGFILPFTISVVCYSRLANSLSRLKVHTTQGQAIKMKSMKMIGVCLLIFGLCFLPLNVVRTAGVVVKKYYPDHCQLLLRMETAYYASYILGGINCCLDPLIYFFGSHNFSRVLRKSLSRKIDQQPERNTKSESETVSFSAKRSAVYSISTSVEI</sequence>
<dbReference type="PROSITE" id="PS50262">
    <property type="entry name" value="G_PROTEIN_RECEP_F1_2"/>
    <property type="match status" value="1"/>
</dbReference>
<evidence type="ECO:0000313" key="13">
    <source>
        <dbReference type="Proteomes" id="UP000752171"/>
    </source>
</evidence>
<organism evidence="12 13">
    <name type="scientific">Astyanax mexicanus</name>
    <name type="common">Blind cave fish</name>
    <name type="synonym">Astyanax fasciatus mexicanus</name>
    <dbReference type="NCBI Taxonomy" id="7994"/>
    <lineage>
        <taxon>Eukaryota</taxon>
        <taxon>Metazoa</taxon>
        <taxon>Chordata</taxon>
        <taxon>Craniata</taxon>
        <taxon>Vertebrata</taxon>
        <taxon>Euteleostomi</taxon>
        <taxon>Actinopterygii</taxon>
        <taxon>Neopterygii</taxon>
        <taxon>Teleostei</taxon>
        <taxon>Ostariophysi</taxon>
        <taxon>Characiformes</taxon>
        <taxon>Characoidei</taxon>
        <taxon>Acestrorhamphidae</taxon>
        <taxon>Acestrorhamphinae</taxon>
        <taxon>Astyanax</taxon>
    </lineage>
</organism>
<dbReference type="PANTHER" id="PTHR24231">
    <property type="entry name" value="PURINOCEPTOR-RELATED G-PROTEIN COUPLED RECEPTOR"/>
    <property type="match status" value="1"/>
</dbReference>
<dbReference type="KEGG" id="amex:107197762"/>
<keyword evidence="8 9" id="KW-0807">Transducer</keyword>
<dbReference type="InterPro" id="IPR000276">
    <property type="entry name" value="GPCR_Rhodpsn"/>
</dbReference>
<dbReference type="PROSITE" id="PS00237">
    <property type="entry name" value="G_PROTEIN_RECEP_F1_1"/>
    <property type="match status" value="1"/>
</dbReference>
<dbReference type="PRINTS" id="PR00237">
    <property type="entry name" value="GPCRRHODOPSN"/>
</dbReference>
<feature type="transmembrane region" description="Helical" evidence="10">
    <location>
        <begin position="194"/>
        <end position="218"/>
    </location>
</feature>
<feature type="transmembrane region" description="Helical" evidence="10">
    <location>
        <begin position="245"/>
        <end position="267"/>
    </location>
</feature>
<proteinExistence type="inferred from homology"/>
<keyword evidence="4 10" id="KW-1133">Transmembrane helix</keyword>
<feature type="transmembrane region" description="Helical" evidence="10">
    <location>
        <begin position="36"/>
        <end position="58"/>
    </location>
</feature>
<evidence type="ECO:0000259" key="11">
    <source>
        <dbReference type="PROSITE" id="PS50262"/>
    </source>
</evidence>
<feature type="transmembrane region" description="Helical" evidence="10">
    <location>
        <begin position="70"/>
        <end position="93"/>
    </location>
</feature>
<name>A0A8T2KQK8_ASTMX</name>
<feature type="transmembrane region" description="Helical" evidence="10">
    <location>
        <begin position="113"/>
        <end position="133"/>
    </location>
</feature>
<dbReference type="PANTHER" id="PTHR24231:SF35">
    <property type="entry name" value="P2Y PURINOCEPTOR 4-LIKE"/>
    <property type="match status" value="1"/>
</dbReference>
<dbReference type="EMBL" id="JAICCE010000022">
    <property type="protein sequence ID" value="KAG9261930.1"/>
    <property type="molecule type" value="Genomic_DNA"/>
</dbReference>
<dbReference type="GO" id="GO:0004930">
    <property type="term" value="F:G protein-coupled receptor activity"/>
    <property type="evidence" value="ECO:0007669"/>
    <property type="project" value="UniProtKB-KW"/>
</dbReference>
<feature type="domain" description="G-protein coupled receptors family 1 profile" evidence="11">
    <location>
        <begin position="50"/>
        <end position="306"/>
    </location>
</feature>
<evidence type="ECO:0000256" key="4">
    <source>
        <dbReference type="ARBA" id="ARBA00022989"/>
    </source>
</evidence>
<evidence type="ECO:0000256" key="7">
    <source>
        <dbReference type="ARBA" id="ARBA00023170"/>
    </source>
</evidence>
<dbReference type="InterPro" id="IPR017452">
    <property type="entry name" value="GPCR_Rhodpsn_7TM"/>
</dbReference>
<dbReference type="Gene3D" id="1.20.1070.10">
    <property type="entry name" value="Rhodopsin 7-helix transmembrane proteins"/>
    <property type="match status" value="1"/>
</dbReference>
<keyword evidence="7 9" id="KW-0675">Receptor</keyword>
<keyword evidence="3 9" id="KW-0812">Transmembrane</keyword>
<feature type="transmembrane region" description="Helical" evidence="10">
    <location>
        <begin position="287"/>
        <end position="309"/>
    </location>
</feature>
<gene>
    <name evidence="12" type="primary">P2RY2</name>
    <name evidence="12" type="ORF">AMEX_G25545</name>
</gene>
<dbReference type="Pfam" id="PF00001">
    <property type="entry name" value="7tm_1"/>
    <property type="match status" value="1"/>
</dbReference>
<dbReference type="SUPFAM" id="SSF81321">
    <property type="entry name" value="Family A G protein-coupled receptor-like"/>
    <property type="match status" value="1"/>
</dbReference>
<dbReference type="AlphaFoldDB" id="A0A8T2KQK8"/>
<dbReference type="Proteomes" id="UP000752171">
    <property type="component" value="Unassembled WGS sequence"/>
</dbReference>
<comment type="similarity">
    <text evidence="9">Belongs to the G-protein coupled receptor 1 family.</text>
</comment>
<evidence type="ECO:0000313" key="12">
    <source>
        <dbReference type="EMBL" id="KAG9261930.1"/>
    </source>
</evidence>
<dbReference type="PRINTS" id="PR01157">
    <property type="entry name" value="P2YPURNOCPTR"/>
</dbReference>
<protein>
    <submittedName>
        <fullName evidence="12">P2Y purinoceptor 2-like</fullName>
    </submittedName>
</protein>
<evidence type="ECO:0000256" key="3">
    <source>
        <dbReference type="ARBA" id="ARBA00022692"/>
    </source>
</evidence>
<keyword evidence="6 10" id="KW-0472">Membrane</keyword>
<feature type="transmembrane region" description="Helical" evidence="10">
    <location>
        <begin position="153"/>
        <end position="174"/>
    </location>
</feature>